<dbReference type="SMART" id="SM00521">
    <property type="entry name" value="CBF"/>
    <property type="match status" value="1"/>
</dbReference>
<comment type="subunit">
    <text evidence="6">Heterotrimer.</text>
</comment>
<protein>
    <recommendedName>
        <fullName evidence="6">Transcriptional activator HAP2</fullName>
    </recommendedName>
</protein>
<comment type="similarity">
    <text evidence="6">Belongs to the NFYA/HAP2 subunit family.</text>
</comment>
<evidence type="ECO:0000256" key="1">
    <source>
        <dbReference type="ARBA" id="ARBA00004123"/>
    </source>
</evidence>
<gene>
    <name evidence="8" type="ORF">FMOSSE_LOCUS3893</name>
</gene>
<evidence type="ECO:0000256" key="7">
    <source>
        <dbReference type="SAM" id="MobiDB-lite"/>
    </source>
</evidence>
<name>A0A9N8ZJV1_FUNMO</name>
<evidence type="ECO:0000313" key="8">
    <source>
        <dbReference type="EMBL" id="CAG8498192.1"/>
    </source>
</evidence>
<dbReference type="PRINTS" id="PR00616">
    <property type="entry name" value="CCAATSUBUNTB"/>
</dbReference>
<reference evidence="8" key="1">
    <citation type="submission" date="2021-06" db="EMBL/GenBank/DDBJ databases">
        <authorList>
            <person name="Kallberg Y."/>
            <person name="Tangrot J."/>
            <person name="Rosling A."/>
        </authorList>
    </citation>
    <scope>NUCLEOTIDE SEQUENCE</scope>
    <source>
        <strain evidence="8">87-6 pot B 2015</strain>
    </source>
</reference>
<comment type="subcellular location">
    <subcellularLocation>
        <location evidence="1 6">Nucleus</location>
    </subcellularLocation>
</comment>
<dbReference type="Gene3D" id="6.10.250.2430">
    <property type="match status" value="1"/>
</dbReference>
<dbReference type="EMBL" id="CAJVPP010000619">
    <property type="protein sequence ID" value="CAG8498192.1"/>
    <property type="molecule type" value="Genomic_DNA"/>
</dbReference>
<dbReference type="Pfam" id="PF02045">
    <property type="entry name" value="CBFB_NFYA"/>
    <property type="match status" value="1"/>
</dbReference>
<evidence type="ECO:0000256" key="4">
    <source>
        <dbReference type="ARBA" id="ARBA00023163"/>
    </source>
</evidence>
<dbReference type="GO" id="GO:0003700">
    <property type="term" value="F:DNA-binding transcription factor activity"/>
    <property type="evidence" value="ECO:0007669"/>
    <property type="project" value="UniProtKB-UniRule"/>
</dbReference>
<evidence type="ECO:0000256" key="2">
    <source>
        <dbReference type="ARBA" id="ARBA00023015"/>
    </source>
</evidence>
<evidence type="ECO:0000256" key="6">
    <source>
        <dbReference type="RuleBase" id="RU367155"/>
    </source>
</evidence>
<proteinExistence type="inferred from homology"/>
<organism evidence="8 9">
    <name type="scientific">Funneliformis mosseae</name>
    <name type="common">Endomycorrhizal fungus</name>
    <name type="synonym">Glomus mosseae</name>
    <dbReference type="NCBI Taxonomy" id="27381"/>
    <lineage>
        <taxon>Eukaryota</taxon>
        <taxon>Fungi</taxon>
        <taxon>Fungi incertae sedis</taxon>
        <taxon>Mucoromycota</taxon>
        <taxon>Glomeromycotina</taxon>
        <taxon>Glomeromycetes</taxon>
        <taxon>Glomerales</taxon>
        <taxon>Glomeraceae</taxon>
        <taxon>Funneliformis</taxon>
    </lineage>
</organism>
<feature type="compositionally biased region" description="Low complexity" evidence="7">
    <location>
        <begin position="124"/>
        <end position="133"/>
    </location>
</feature>
<dbReference type="AlphaFoldDB" id="A0A9N8ZJV1"/>
<keyword evidence="9" id="KW-1185">Reference proteome</keyword>
<feature type="compositionally biased region" description="Basic and acidic residues" evidence="7">
    <location>
        <begin position="113"/>
        <end position="122"/>
    </location>
</feature>
<evidence type="ECO:0000313" key="9">
    <source>
        <dbReference type="Proteomes" id="UP000789375"/>
    </source>
</evidence>
<comment type="function">
    <text evidence="6">Component of the sequence-specific heterotrimeric transcription factor (NF-Y) which specifically recognizes a 5'-CCAAT-3' box motif found in the promoters of its target genes.</text>
</comment>
<feature type="region of interest" description="Disordered" evidence="7">
    <location>
        <begin position="187"/>
        <end position="206"/>
    </location>
</feature>
<keyword evidence="4 6" id="KW-0804">Transcription</keyword>
<dbReference type="GO" id="GO:0005634">
    <property type="term" value="C:nucleus"/>
    <property type="evidence" value="ECO:0007669"/>
    <property type="project" value="UniProtKB-SubCell"/>
</dbReference>
<evidence type="ECO:0000256" key="5">
    <source>
        <dbReference type="ARBA" id="ARBA00023242"/>
    </source>
</evidence>
<keyword evidence="5 6" id="KW-0539">Nucleus</keyword>
<evidence type="ECO:0000256" key="3">
    <source>
        <dbReference type="ARBA" id="ARBA00023125"/>
    </source>
</evidence>
<dbReference type="InterPro" id="IPR001289">
    <property type="entry name" value="NFYA"/>
</dbReference>
<dbReference type="GO" id="GO:0003677">
    <property type="term" value="F:DNA binding"/>
    <property type="evidence" value="ECO:0007669"/>
    <property type="project" value="UniProtKB-KW"/>
</dbReference>
<accession>A0A9N8ZJV1</accession>
<dbReference type="PROSITE" id="PS51152">
    <property type="entry name" value="NFYA_HAP2_2"/>
    <property type="match status" value="1"/>
</dbReference>
<keyword evidence="3 6" id="KW-0238">DNA-binding</keyword>
<comment type="caution">
    <text evidence="8">The sequence shown here is derived from an EMBL/GenBank/DDBJ whole genome shotgun (WGS) entry which is preliminary data.</text>
</comment>
<keyword evidence="2 6" id="KW-0805">Transcription regulation</keyword>
<dbReference type="Proteomes" id="UP000789375">
    <property type="component" value="Unassembled WGS sequence"/>
</dbReference>
<feature type="region of interest" description="Disordered" evidence="7">
    <location>
        <begin position="91"/>
        <end position="182"/>
    </location>
</feature>
<dbReference type="PANTHER" id="PTHR12632">
    <property type="entry name" value="TRANSCRIPTION FACTOR NF-Y ALPHA-RELATED"/>
    <property type="match status" value="1"/>
</dbReference>
<sequence length="409" mass="45775">MENCYNLQYVQSPLDAPHISDYDAISNHVDQGNQVNQALLYDQNLVMGYMPAQYDPVILDLSSSAMSSPPISVSGTSFLETYELDLKPVHFTTHPSPPMSSPISDQAYGNVDPENKEVKSMTHEQQQYEQQQQNSVSAETAEDVKPIYKAQQQFPSPPTSPSAPHASSTSKDSSKVAIKRKRITSYVEGEDDKSVKKEENNGNEPIYVNPKQYRRILKRRIAREKFERKHNLSKERKPYIHESRHVHALRRPRGPGGRFLNANEMAEIERRKSLNSNSSSSTCVSPTTPTCSTPCSTPSCSTPTCPTPTFVTSPAISYINPNHFPSGIAGYVYGNLESWDTTWDMKNQSYFPATVGLVDSYQINTPSSVYGQDFNFSQSQTASPAPGIFYNDISLTSTMNENNLHAWEY</sequence>